<accession>A0A2N7W7I7</accession>
<comment type="caution">
    <text evidence="1">The sequence shown here is derived from an EMBL/GenBank/DDBJ whole genome shotgun (WGS) entry which is preliminary data.</text>
</comment>
<proteinExistence type="predicted"/>
<sequence>MGGIDDGRVAAYSKKNFALAWHERGLQFDQDDFFDGRKVFQEASFSGKRKSLPAHDGHVAVR</sequence>
<dbReference type="AlphaFoldDB" id="A0A2N7W7I7"/>
<dbReference type="Proteomes" id="UP000235347">
    <property type="component" value="Unassembled WGS sequence"/>
</dbReference>
<organism evidence="1 2">
    <name type="scientific">Trinickia soli</name>
    <dbReference type="NCBI Taxonomy" id="380675"/>
    <lineage>
        <taxon>Bacteria</taxon>
        <taxon>Pseudomonadati</taxon>
        <taxon>Pseudomonadota</taxon>
        <taxon>Betaproteobacteria</taxon>
        <taxon>Burkholderiales</taxon>
        <taxon>Burkholderiaceae</taxon>
        <taxon>Trinickia</taxon>
    </lineage>
</organism>
<dbReference type="EMBL" id="PNYB01000007">
    <property type="protein sequence ID" value="PMS25363.1"/>
    <property type="molecule type" value="Genomic_DNA"/>
</dbReference>
<evidence type="ECO:0000313" key="1">
    <source>
        <dbReference type="EMBL" id="PMS25363.1"/>
    </source>
</evidence>
<name>A0A2N7W7I7_9BURK</name>
<keyword evidence="2" id="KW-1185">Reference proteome</keyword>
<reference evidence="1 2" key="1">
    <citation type="submission" date="2018-01" db="EMBL/GenBank/DDBJ databases">
        <title>Whole genome analyses suggest that Burkholderia sensu lato contains two further novel genera in the rhizoxinica-symbiotica group Mycetohabitans gen. nov., and Trinickia gen. nov.: implications for the evolution of diazotrophy and nodulation in the Burkholderiaceae.</title>
        <authorList>
            <person name="Estrada-de los Santos P."/>
            <person name="Palmer M."/>
            <person name="Chavez-Ramirez B."/>
            <person name="Beukes C."/>
            <person name="Steenkamp E.T."/>
            <person name="Hirsch A.M."/>
            <person name="Manyaka P."/>
            <person name="Maluk M."/>
            <person name="Lafos M."/>
            <person name="Crook M."/>
            <person name="Gross E."/>
            <person name="Simon M.F."/>
            <person name="Bueno dos Reis Junior F."/>
            <person name="Poole P.S."/>
            <person name="Venter S.N."/>
            <person name="James E.K."/>
        </authorList>
    </citation>
    <scope>NUCLEOTIDE SEQUENCE [LARGE SCALE GENOMIC DNA]</scope>
    <source>
        <strain evidence="1 2">GP25-8</strain>
    </source>
</reference>
<evidence type="ECO:0000313" key="2">
    <source>
        <dbReference type="Proteomes" id="UP000235347"/>
    </source>
</evidence>
<protein>
    <submittedName>
        <fullName evidence="1">Uncharacterized protein</fullName>
    </submittedName>
</protein>
<gene>
    <name evidence="1" type="ORF">C0Z19_10485</name>
</gene>